<evidence type="ECO:0000313" key="2">
    <source>
        <dbReference type="EMBL" id="KAF6020783.1"/>
    </source>
</evidence>
<gene>
    <name evidence="2" type="ORF">EB796_020939</name>
</gene>
<accession>A0A7J7J3U5</accession>
<protein>
    <submittedName>
        <fullName evidence="2">Uncharacterized protein</fullName>
    </submittedName>
</protein>
<sequence length="231" mass="25885">MRSSRTSSKANIAVFNNSRKPLPSSLDSSMCTDNRSEVTVIDANTPCEVRMLTESTRRTASQEEQHCQPSRAFLSAFRFANYPNMTHDIDLLPPATASQYETTWKHFLKPSEEPVAGYSPKSRSPNTAGIPPDGQPTCNSKSELAIWKLRASLQSNEELDEIQNELSYSQQRRKEHEKAVLCTTLDAERTENGERIGAFSSVSADLHNFTNGHRKTFGQKKYANEEFSSTS</sequence>
<keyword evidence="3" id="KW-1185">Reference proteome</keyword>
<comment type="caution">
    <text evidence="2">The sequence shown here is derived from an EMBL/GenBank/DDBJ whole genome shotgun (WGS) entry which is preliminary data.</text>
</comment>
<reference evidence="2" key="1">
    <citation type="submission" date="2020-06" db="EMBL/GenBank/DDBJ databases">
        <title>Draft genome of Bugula neritina, a colonial animal packing powerful symbionts and potential medicines.</title>
        <authorList>
            <person name="Rayko M."/>
        </authorList>
    </citation>
    <scope>NUCLEOTIDE SEQUENCE [LARGE SCALE GENOMIC DNA]</scope>
    <source>
        <strain evidence="2">Kwan_BN1</strain>
    </source>
</reference>
<organism evidence="2 3">
    <name type="scientific">Bugula neritina</name>
    <name type="common">Brown bryozoan</name>
    <name type="synonym">Sertularia neritina</name>
    <dbReference type="NCBI Taxonomy" id="10212"/>
    <lineage>
        <taxon>Eukaryota</taxon>
        <taxon>Metazoa</taxon>
        <taxon>Spiralia</taxon>
        <taxon>Lophotrochozoa</taxon>
        <taxon>Bryozoa</taxon>
        <taxon>Gymnolaemata</taxon>
        <taxon>Cheilostomatida</taxon>
        <taxon>Flustrina</taxon>
        <taxon>Buguloidea</taxon>
        <taxon>Bugulidae</taxon>
        <taxon>Bugula</taxon>
    </lineage>
</organism>
<dbReference type="EMBL" id="VXIV02003146">
    <property type="protein sequence ID" value="KAF6020783.1"/>
    <property type="molecule type" value="Genomic_DNA"/>
</dbReference>
<feature type="region of interest" description="Disordered" evidence="1">
    <location>
        <begin position="208"/>
        <end position="231"/>
    </location>
</feature>
<evidence type="ECO:0000256" key="1">
    <source>
        <dbReference type="SAM" id="MobiDB-lite"/>
    </source>
</evidence>
<name>A0A7J7J3U5_BUGNE</name>
<dbReference type="AlphaFoldDB" id="A0A7J7J3U5"/>
<proteinExistence type="predicted"/>
<feature type="region of interest" description="Disordered" evidence="1">
    <location>
        <begin position="112"/>
        <end position="139"/>
    </location>
</feature>
<evidence type="ECO:0000313" key="3">
    <source>
        <dbReference type="Proteomes" id="UP000593567"/>
    </source>
</evidence>
<dbReference type="Proteomes" id="UP000593567">
    <property type="component" value="Unassembled WGS sequence"/>
</dbReference>